<feature type="compositionally biased region" description="Low complexity" evidence="1">
    <location>
        <begin position="655"/>
        <end position="692"/>
    </location>
</feature>
<feature type="compositionally biased region" description="Pro residues" evidence="1">
    <location>
        <begin position="880"/>
        <end position="889"/>
    </location>
</feature>
<feature type="region of interest" description="Disordered" evidence="1">
    <location>
        <begin position="807"/>
        <end position="843"/>
    </location>
</feature>
<feature type="compositionally biased region" description="Low complexity" evidence="1">
    <location>
        <begin position="825"/>
        <end position="834"/>
    </location>
</feature>
<accession>A0A1X6NBI1</accession>
<keyword evidence="2" id="KW-1133">Transmembrane helix</keyword>
<evidence type="ECO:0000256" key="1">
    <source>
        <dbReference type="SAM" id="MobiDB-lite"/>
    </source>
</evidence>
<feature type="compositionally biased region" description="Low complexity" evidence="1">
    <location>
        <begin position="890"/>
        <end position="900"/>
    </location>
</feature>
<sequence length="915" mass="96923">MAESVFPLTLDDTSPTIAYAPFADTFGLPNLTAGWSPYYTDSGFSTDSGPSSSSSGVSNVGNGTSLHVTAHDGAQFAIRWNGTAISIHGTVTAPSSSAFTYSVSLDGISTTNYLSSISQVPSVNTASTDILAQFANLTDTSHEVVLTVHIPGMSSKVSTTNLDAVVAFDRAVIDMDGSGSQATPTSSQLPSATSIPTTTSVPDNLISYRGQWSYEPRLLPNSPSSAFHTSTSVGDTAYVNFNGLLKMLLCCVRRRRDPPLPADGTFVCVLAFALRPPAYGTAVTLAGLTTPSSGRYNITLDNTSYSTLSARSSFTASTPTILFYASDLDPEAMHSLEITNAGPAVGEETSYLVVLAGGVNVTTLTPPGPAATPVGATSTSSSLARGTVAAITIGATLAVIAAIGLVAMLVLWRRRITRRKQSFIENPQVGYWRTNWRRWFGPGSTQPEYAHGPGAGTEKHDMWEDGRRRSRTGVLNIGMYRDDDEKMEGGVERGQAKGKAVTRPRHASQNSDGSFSIELPELSSTPLEYPPHPFPSTPQPLSLMSQISTVPRVAPSTSLRSARPRGPRDMHGRDSSRGILLSEAISPMSEDEGEDDIPALRVEFAQEQRRPERRTERYLSAGGLSLPHSLMQALSRSRDAEDENGAGPSGESRPSTFLSFLDFSSSSSSSVSGGRSRSLRRSASNSRSNSTRSSRKSRRNTGSERSTNSTAPPERRMSLGLSMTVGGGPTASRPSLTPDISLRVVPLPPPVAIPSDVHPRDVSFVSETDPDQMGMPSPTDSLPLTMSEIHFRHSVHSAMSHVTESRRTSAIRSSNPHPPHPPLPVMSSSSSPSSLIAGTHTRDGSQVIRSTIVQKLMGLPVTDSTASTPAVTPTTATVPSSPPAPPEPGPSTSGTPATSSLGHRTGFSFSLGRHR</sequence>
<feature type="region of interest" description="Disordered" evidence="1">
    <location>
        <begin position="863"/>
        <end position="915"/>
    </location>
</feature>
<dbReference type="Proteomes" id="UP000194127">
    <property type="component" value="Unassembled WGS sequence"/>
</dbReference>
<evidence type="ECO:0000313" key="4">
    <source>
        <dbReference type="Proteomes" id="UP000194127"/>
    </source>
</evidence>
<feature type="compositionally biased region" description="Basic and acidic residues" evidence="1">
    <location>
        <begin position="566"/>
        <end position="576"/>
    </location>
</feature>
<keyword evidence="2" id="KW-0812">Transmembrane</keyword>
<keyword evidence="2" id="KW-0472">Membrane</keyword>
<organism evidence="3 4">
    <name type="scientific">Postia placenta MAD-698-R-SB12</name>
    <dbReference type="NCBI Taxonomy" id="670580"/>
    <lineage>
        <taxon>Eukaryota</taxon>
        <taxon>Fungi</taxon>
        <taxon>Dikarya</taxon>
        <taxon>Basidiomycota</taxon>
        <taxon>Agaricomycotina</taxon>
        <taxon>Agaricomycetes</taxon>
        <taxon>Polyporales</taxon>
        <taxon>Adustoporiaceae</taxon>
        <taxon>Rhodonia</taxon>
    </lineage>
</organism>
<dbReference type="GeneID" id="36323285"/>
<protein>
    <submittedName>
        <fullName evidence="3">Uncharacterized protein</fullName>
    </submittedName>
</protein>
<evidence type="ECO:0000313" key="3">
    <source>
        <dbReference type="EMBL" id="OSX65997.1"/>
    </source>
</evidence>
<dbReference type="Gene3D" id="2.60.120.260">
    <property type="entry name" value="Galactose-binding domain-like"/>
    <property type="match status" value="2"/>
</dbReference>
<dbReference type="OrthoDB" id="2576334at2759"/>
<feature type="transmembrane region" description="Helical" evidence="2">
    <location>
        <begin position="388"/>
        <end position="412"/>
    </location>
</feature>
<feature type="compositionally biased region" description="Low complexity" evidence="1">
    <location>
        <begin position="864"/>
        <end position="879"/>
    </location>
</feature>
<feature type="region of interest" description="Disordered" evidence="1">
    <location>
        <begin position="604"/>
        <end position="737"/>
    </location>
</feature>
<feature type="region of interest" description="Disordered" evidence="1">
    <location>
        <begin position="485"/>
        <end position="527"/>
    </location>
</feature>
<reference evidence="3 4" key="1">
    <citation type="submission" date="2017-04" db="EMBL/GenBank/DDBJ databases">
        <title>Genome Sequence of the Model Brown-Rot Fungus Postia placenta SB12.</title>
        <authorList>
            <consortium name="DOE Joint Genome Institute"/>
            <person name="Gaskell J."/>
            <person name="Kersten P."/>
            <person name="Larrondo L.F."/>
            <person name="Canessa P."/>
            <person name="Martinez D."/>
            <person name="Hibbett D."/>
            <person name="Schmoll M."/>
            <person name="Kubicek C.P."/>
            <person name="Martinez A.T."/>
            <person name="Yadav J."/>
            <person name="Master E."/>
            <person name="Magnuson J.K."/>
            <person name="James T."/>
            <person name="Yaver D."/>
            <person name="Berka R."/>
            <person name="Labutti K."/>
            <person name="Lipzen A."/>
            <person name="Aerts A."/>
            <person name="Barry K."/>
            <person name="Henrissat B."/>
            <person name="Blanchette R."/>
            <person name="Grigoriev I."/>
            <person name="Cullen D."/>
        </authorList>
    </citation>
    <scope>NUCLEOTIDE SEQUENCE [LARGE SCALE GENOMIC DNA]</scope>
    <source>
        <strain evidence="3 4">MAD-698-R-SB12</strain>
    </source>
</reference>
<dbReference type="RefSeq" id="XP_024342791.1">
    <property type="nucleotide sequence ID" value="XM_024478335.1"/>
</dbReference>
<feature type="compositionally biased region" description="Basic and acidic residues" evidence="1">
    <location>
        <begin position="604"/>
        <end position="617"/>
    </location>
</feature>
<feature type="region of interest" description="Disordered" evidence="1">
    <location>
        <begin position="551"/>
        <end position="577"/>
    </location>
</feature>
<dbReference type="AlphaFoldDB" id="A0A1X6NBI1"/>
<proteinExistence type="predicted"/>
<evidence type="ECO:0000256" key="2">
    <source>
        <dbReference type="SAM" id="Phobius"/>
    </source>
</evidence>
<dbReference type="STRING" id="670580.A0A1X6NBI1"/>
<name>A0A1X6NBI1_9APHY</name>
<keyword evidence="4" id="KW-1185">Reference proteome</keyword>
<feature type="compositionally biased region" description="Polar residues" evidence="1">
    <location>
        <begin position="551"/>
        <end position="560"/>
    </location>
</feature>
<gene>
    <name evidence="3" type="ORF">POSPLADRAFT_1043526</name>
</gene>
<dbReference type="EMBL" id="KZ110592">
    <property type="protein sequence ID" value="OSX65997.1"/>
    <property type="molecule type" value="Genomic_DNA"/>
</dbReference>
<feature type="compositionally biased region" description="Basic and acidic residues" evidence="1">
    <location>
        <begin position="485"/>
        <end position="495"/>
    </location>
</feature>